<evidence type="ECO:0000313" key="1">
    <source>
        <dbReference type="EMBL" id="OWM80544.1"/>
    </source>
</evidence>
<evidence type="ECO:0000313" key="2">
    <source>
        <dbReference type="Proteomes" id="UP000197138"/>
    </source>
</evidence>
<organism evidence="1 2">
    <name type="scientific">Punica granatum</name>
    <name type="common">Pomegranate</name>
    <dbReference type="NCBI Taxonomy" id="22663"/>
    <lineage>
        <taxon>Eukaryota</taxon>
        <taxon>Viridiplantae</taxon>
        <taxon>Streptophyta</taxon>
        <taxon>Embryophyta</taxon>
        <taxon>Tracheophyta</taxon>
        <taxon>Spermatophyta</taxon>
        <taxon>Magnoliopsida</taxon>
        <taxon>eudicotyledons</taxon>
        <taxon>Gunneridae</taxon>
        <taxon>Pentapetalae</taxon>
        <taxon>rosids</taxon>
        <taxon>malvids</taxon>
        <taxon>Myrtales</taxon>
        <taxon>Lythraceae</taxon>
        <taxon>Punica</taxon>
    </lineage>
</organism>
<accession>A0A218X6I1</accession>
<protein>
    <submittedName>
        <fullName evidence="1">Uncharacterized protein</fullName>
    </submittedName>
</protein>
<name>A0A218X6I1_PUNGR</name>
<gene>
    <name evidence="1" type="ORF">CDL15_Pgr019824</name>
</gene>
<comment type="caution">
    <text evidence="1">The sequence shown here is derived from an EMBL/GenBank/DDBJ whole genome shotgun (WGS) entry which is preliminary data.</text>
</comment>
<dbReference type="AlphaFoldDB" id="A0A218X6I1"/>
<dbReference type="EMBL" id="MTKT01002229">
    <property type="protein sequence ID" value="OWM80544.1"/>
    <property type="molecule type" value="Genomic_DNA"/>
</dbReference>
<sequence>MVDGQDQAPTREPQEGEACQGSYRLALGLQALGGCAHSETYRESKISLRPLKFRKLGSYCKLFLWLNITVLVRFDHSDAKSCLTVQ</sequence>
<reference evidence="2" key="1">
    <citation type="journal article" date="2017" name="Plant J.">
        <title>The pomegranate (Punica granatum L.) genome and the genomics of punicalagin biosynthesis.</title>
        <authorList>
            <person name="Qin G."/>
            <person name="Xu C."/>
            <person name="Ming R."/>
            <person name="Tang H."/>
            <person name="Guyot R."/>
            <person name="Kramer E.M."/>
            <person name="Hu Y."/>
            <person name="Yi X."/>
            <person name="Qi Y."/>
            <person name="Xu X."/>
            <person name="Gao Z."/>
            <person name="Pan H."/>
            <person name="Jian J."/>
            <person name="Tian Y."/>
            <person name="Yue Z."/>
            <person name="Xu Y."/>
        </authorList>
    </citation>
    <scope>NUCLEOTIDE SEQUENCE [LARGE SCALE GENOMIC DNA]</scope>
    <source>
        <strain evidence="2">cv. Dabenzi</strain>
    </source>
</reference>
<dbReference type="Proteomes" id="UP000197138">
    <property type="component" value="Unassembled WGS sequence"/>
</dbReference>
<proteinExistence type="predicted"/>